<dbReference type="InParanoid" id="A0A1V8TEC6"/>
<organism evidence="1 2">
    <name type="scientific">Cryoendolithus antarcticus</name>
    <dbReference type="NCBI Taxonomy" id="1507870"/>
    <lineage>
        <taxon>Eukaryota</taxon>
        <taxon>Fungi</taxon>
        <taxon>Dikarya</taxon>
        <taxon>Ascomycota</taxon>
        <taxon>Pezizomycotina</taxon>
        <taxon>Dothideomycetes</taxon>
        <taxon>Dothideomycetidae</taxon>
        <taxon>Cladosporiales</taxon>
        <taxon>Cladosporiaceae</taxon>
        <taxon>Cryoendolithus</taxon>
    </lineage>
</organism>
<keyword evidence="2" id="KW-1185">Reference proteome</keyword>
<reference evidence="2" key="1">
    <citation type="submission" date="2017-03" db="EMBL/GenBank/DDBJ databases">
        <title>Genomes of endolithic fungi from Antarctica.</title>
        <authorList>
            <person name="Coleine C."/>
            <person name="Masonjones S."/>
            <person name="Stajich J.E."/>
        </authorList>
    </citation>
    <scope>NUCLEOTIDE SEQUENCE [LARGE SCALE GENOMIC DNA]</scope>
    <source>
        <strain evidence="2">CCFEE 5527</strain>
    </source>
</reference>
<evidence type="ECO:0000313" key="1">
    <source>
        <dbReference type="EMBL" id="OQO09624.1"/>
    </source>
</evidence>
<accession>A0A1V8TEC6</accession>
<dbReference type="OrthoDB" id="3780330at2759"/>
<proteinExistence type="predicted"/>
<sequence>MAYDEMVTTFKPGNPGNKRRPATMAALAIGSDVYFSSSLKGKTNFILDTGARKDGTSPVNPPVVEELRLAVLRCQLKYTTDHRYDAKCAETLAIQAYINSNADASTKTQGRITTYSDVEGPKIVAPCEADEDPTIGQWGCRLLLEDLEITAVGENGKDPGGIPELEQGTPLKSCIWPAA</sequence>
<name>A0A1V8TEC6_9PEZI</name>
<protein>
    <submittedName>
        <fullName evidence="1">Uncharacterized protein</fullName>
    </submittedName>
</protein>
<dbReference type="Proteomes" id="UP000192596">
    <property type="component" value="Unassembled WGS sequence"/>
</dbReference>
<dbReference type="AlphaFoldDB" id="A0A1V8TEC6"/>
<evidence type="ECO:0000313" key="2">
    <source>
        <dbReference type="Proteomes" id="UP000192596"/>
    </source>
</evidence>
<dbReference type="EMBL" id="NAJO01000010">
    <property type="protein sequence ID" value="OQO09624.1"/>
    <property type="molecule type" value="Genomic_DNA"/>
</dbReference>
<comment type="caution">
    <text evidence="1">The sequence shown here is derived from an EMBL/GenBank/DDBJ whole genome shotgun (WGS) entry which is preliminary data.</text>
</comment>
<gene>
    <name evidence="1" type="ORF">B0A48_05026</name>
</gene>